<evidence type="ECO:0000259" key="9">
    <source>
        <dbReference type="Pfam" id="PF00999"/>
    </source>
</evidence>
<dbReference type="PANTHER" id="PTHR43562:SF1">
    <property type="entry name" value="NA(+)_H(+) ANTIPORTER YJBQ-RELATED"/>
    <property type="match status" value="1"/>
</dbReference>
<keyword evidence="3" id="KW-0050">Antiport</keyword>
<comment type="caution">
    <text evidence="10">The sequence shown here is derived from an EMBL/GenBank/DDBJ whole genome shotgun (WGS) entry which is preliminary data.</text>
</comment>
<protein>
    <submittedName>
        <fullName evidence="10">Sodium:proton antiporter</fullName>
    </submittedName>
</protein>
<feature type="transmembrane region" description="Helical" evidence="8">
    <location>
        <begin position="51"/>
        <end position="68"/>
    </location>
</feature>
<keyword evidence="2" id="KW-0813">Transport</keyword>
<feature type="transmembrane region" description="Helical" evidence="8">
    <location>
        <begin position="113"/>
        <end position="131"/>
    </location>
</feature>
<comment type="subcellular location">
    <subcellularLocation>
        <location evidence="1">Membrane</location>
        <topology evidence="1">Multi-pass membrane protein</topology>
    </subcellularLocation>
</comment>
<sequence length="392" mass="42819">MIVHQAYSLLLVSGAALILPGVSRILRIPAPVAEILFGVLLGKSLLHLQFSGEWLPFLAELGFLMLMFQSGMEIDFSVLTRQSAKEVLLQFVVFCGTVAGAFAITLFLGLHPFMALVLSTTSLGLVMPTLRETGLLKTMFGQRVLIASTLADFLTLLAITLFMLWDEHGLSLQLISPLPLFIGFGLLLRMGRLWAWWNPDKVRKLLDSEGNLEMGVRFSLALLFLFVAFSELVHLEPVLGAFMGGCVLSYVFRAKETLEGKLSALGFGFLVPVFFINVGMQFDLSNVLRPDMLILTALLLVFAFLVKVIPAFLFGLRGMKLRDSLRAGVLLSSRLSLIVAAAELGVSRGFVTPAQQDAIILLAMLTCLLGPTLFKLLSKTVIQPQGRAGESA</sequence>
<dbReference type="Pfam" id="PF00999">
    <property type="entry name" value="Na_H_Exchanger"/>
    <property type="match status" value="1"/>
</dbReference>
<evidence type="ECO:0000313" key="10">
    <source>
        <dbReference type="EMBL" id="GFM33829.1"/>
    </source>
</evidence>
<evidence type="ECO:0000256" key="8">
    <source>
        <dbReference type="SAM" id="Phobius"/>
    </source>
</evidence>
<keyword evidence="7 8" id="KW-0472">Membrane</keyword>
<feature type="transmembrane region" description="Helical" evidence="8">
    <location>
        <begin position="294"/>
        <end position="316"/>
    </location>
</feature>
<keyword evidence="4 8" id="KW-0812">Transmembrane</keyword>
<evidence type="ECO:0000256" key="6">
    <source>
        <dbReference type="ARBA" id="ARBA00023065"/>
    </source>
</evidence>
<organism evidence="10 11">
    <name type="scientific">Desulfovibrio subterraneus</name>
    <dbReference type="NCBI Taxonomy" id="2718620"/>
    <lineage>
        <taxon>Bacteria</taxon>
        <taxon>Pseudomonadati</taxon>
        <taxon>Thermodesulfobacteriota</taxon>
        <taxon>Desulfovibrionia</taxon>
        <taxon>Desulfovibrionales</taxon>
        <taxon>Desulfovibrionaceae</taxon>
        <taxon>Desulfovibrio</taxon>
    </lineage>
</organism>
<dbReference type="GO" id="GO:1902600">
    <property type="term" value="P:proton transmembrane transport"/>
    <property type="evidence" value="ECO:0007669"/>
    <property type="project" value="InterPro"/>
</dbReference>
<gene>
    <name evidence="10" type="primary">napA1</name>
    <name evidence="10" type="ORF">DSM101010T_21940</name>
</gene>
<evidence type="ECO:0000256" key="1">
    <source>
        <dbReference type="ARBA" id="ARBA00004141"/>
    </source>
</evidence>
<feature type="transmembrane region" description="Helical" evidence="8">
    <location>
        <begin position="143"/>
        <end position="165"/>
    </location>
</feature>
<evidence type="ECO:0000313" key="11">
    <source>
        <dbReference type="Proteomes" id="UP000503840"/>
    </source>
</evidence>
<evidence type="ECO:0000256" key="2">
    <source>
        <dbReference type="ARBA" id="ARBA00022448"/>
    </source>
</evidence>
<keyword evidence="5 8" id="KW-1133">Transmembrane helix</keyword>
<feature type="transmembrane region" description="Helical" evidence="8">
    <location>
        <begin position="88"/>
        <end position="107"/>
    </location>
</feature>
<dbReference type="Proteomes" id="UP000503840">
    <property type="component" value="Unassembled WGS sequence"/>
</dbReference>
<dbReference type="Gene3D" id="1.20.1530.20">
    <property type="match status" value="1"/>
</dbReference>
<dbReference type="PANTHER" id="PTHR43562">
    <property type="entry name" value="NAPA-TYPE SODIUM/HYDROGEN ANTIPORTER"/>
    <property type="match status" value="1"/>
</dbReference>
<dbReference type="RefSeq" id="WP_174405483.1">
    <property type="nucleotide sequence ID" value="NZ_BLVO01000013.1"/>
</dbReference>
<dbReference type="EMBL" id="BLVO01000013">
    <property type="protein sequence ID" value="GFM33829.1"/>
    <property type="molecule type" value="Genomic_DNA"/>
</dbReference>
<feature type="transmembrane region" description="Helical" evidence="8">
    <location>
        <begin position="264"/>
        <end position="282"/>
    </location>
</feature>
<dbReference type="GO" id="GO:0015297">
    <property type="term" value="F:antiporter activity"/>
    <property type="evidence" value="ECO:0007669"/>
    <property type="project" value="UniProtKB-KW"/>
</dbReference>
<evidence type="ECO:0000256" key="3">
    <source>
        <dbReference type="ARBA" id="ARBA00022449"/>
    </source>
</evidence>
<proteinExistence type="predicted"/>
<dbReference type="GO" id="GO:0016020">
    <property type="term" value="C:membrane"/>
    <property type="evidence" value="ECO:0007669"/>
    <property type="project" value="UniProtKB-SubCell"/>
</dbReference>
<evidence type="ECO:0000256" key="4">
    <source>
        <dbReference type="ARBA" id="ARBA00022692"/>
    </source>
</evidence>
<evidence type="ECO:0000256" key="5">
    <source>
        <dbReference type="ARBA" id="ARBA00022989"/>
    </source>
</evidence>
<accession>A0A7J0BJL3</accession>
<evidence type="ECO:0000256" key="7">
    <source>
        <dbReference type="ARBA" id="ARBA00023136"/>
    </source>
</evidence>
<feature type="domain" description="Cation/H+ exchanger transmembrane" evidence="9">
    <location>
        <begin position="16"/>
        <end position="374"/>
    </location>
</feature>
<reference evidence="10 11" key="1">
    <citation type="submission" date="2020-05" db="EMBL/GenBank/DDBJ databases">
        <title>Draft genome sequence of Desulfovibrio sp. strain HN2T.</title>
        <authorList>
            <person name="Ueno A."/>
            <person name="Tamazawa S."/>
            <person name="Tamamura S."/>
            <person name="Murakami T."/>
            <person name="Kiyama T."/>
            <person name="Inomata H."/>
            <person name="Amano Y."/>
            <person name="Miyakawa K."/>
            <person name="Tamaki H."/>
            <person name="Naganuma T."/>
            <person name="Kaneko K."/>
        </authorList>
    </citation>
    <scope>NUCLEOTIDE SEQUENCE [LARGE SCALE GENOMIC DNA]</scope>
    <source>
        <strain evidence="10 11">HN2</strain>
    </source>
</reference>
<name>A0A7J0BJL3_9BACT</name>
<keyword evidence="11" id="KW-1185">Reference proteome</keyword>
<dbReference type="InterPro" id="IPR038770">
    <property type="entry name" value="Na+/solute_symporter_sf"/>
</dbReference>
<dbReference type="InterPro" id="IPR006153">
    <property type="entry name" value="Cation/H_exchanger_TM"/>
</dbReference>
<dbReference type="AlphaFoldDB" id="A0A7J0BJL3"/>
<keyword evidence="6" id="KW-0406">Ion transport</keyword>
<feature type="transmembrane region" description="Helical" evidence="8">
    <location>
        <begin position="171"/>
        <end position="190"/>
    </location>
</feature>